<keyword evidence="4" id="KW-0808">Transferase</keyword>
<evidence type="ECO:0000313" key="14">
    <source>
        <dbReference type="EMBL" id="CAJ0570985.1"/>
    </source>
</evidence>
<protein>
    <recommendedName>
        <fullName evidence="1">non-specific serine/threonine protein kinase</fullName>
        <ecNumber evidence="1">2.7.11.1</ecNumber>
    </recommendedName>
</protein>
<comment type="caution">
    <text evidence="14">The sequence shown here is derived from an EMBL/GenBank/DDBJ whole genome shotgun (WGS) entry which is preliminary data.</text>
</comment>
<dbReference type="InterPro" id="IPR032675">
    <property type="entry name" value="LRR_dom_sf"/>
</dbReference>
<dbReference type="Proteomes" id="UP001177023">
    <property type="component" value="Unassembled WGS sequence"/>
</dbReference>
<keyword evidence="8" id="KW-0067">ATP-binding</keyword>
<dbReference type="InterPro" id="IPR027417">
    <property type="entry name" value="P-loop_NTPase"/>
</dbReference>
<dbReference type="InterPro" id="IPR002110">
    <property type="entry name" value="Ankyrin_rpt"/>
</dbReference>
<dbReference type="GO" id="GO:0004674">
    <property type="term" value="F:protein serine/threonine kinase activity"/>
    <property type="evidence" value="ECO:0007669"/>
    <property type="project" value="UniProtKB-KW"/>
</dbReference>
<dbReference type="EC" id="2.7.11.1" evidence="1"/>
<evidence type="ECO:0000256" key="9">
    <source>
        <dbReference type="ARBA" id="ARBA00047899"/>
    </source>
</evidence>
<feature type="region of interest" description="Disordered" evidence="12">
    <location>
        <begin position="985"/>
        <end position="1008"/>
    </location>
</feature>
<dbReference type="Pfam" id="PF00069">
    <property type="entry name" value="Pkinase"/>
    <property type="match status" value="1"/>
</dbReference>
<dbReference type="InterPro" id="IPR011009">
    <property type="entry name" value="Kinase-like_dom_sf"/>
</dbReference>
<evidence type="ECO:0000256" key="11">
    <source>
        <dbReference type="PROSITE-ProRule" id="PRU00023"/>
    </source>
</evidence>
<dbReference type="PROSITE" id="PS51450">
    <property type="entry name" value="LRR"/>
    <property type="match status" value="3"/>
</dbReference>
<dbReference type="PANTHER" id="PTHR48005:SF13">
    <property type="entry name" value="SERINE_THREONINE-PROTEIN KINASE DDB_G0278509-RELATED"/>
    <property type="match status" value="1"/>
</dbReference>
<keyword evidence="11" id="KW-0040">ANK repeat</keyword>
<evidence type="ECO:0000256" key="10">
    <source>
        <dbReference type="ARBA" id="ARBA00048679"/>
    </source>
</evidence>
<dbReference type="SUPFAM" id="SSF56112">
    <property type="entry name" value="Protein kinase-like (PK-like)"/>
    <property type="match status" value="1"/>
</dbReference>
<keyword evidence="5" id="KW-0677">Repeat</keyword>
<dbReference type="SMART" id="SM00364">
    <property type="entry name" value="LRR_BAC"/>
    <property type="match status" value="6"/>
</dbReference>
<dbReference type="SUPFAM" id="SSF52540">
    <property type="entry name" value="P-loop containing nucleoside triphosphate hydrolases"/>
    <property type="match status" value="1"/>
</dbReference>
<dbReference type="PROSITE" id="PS50011">
    <property type="entry name" value="PROTEIN_KINASE_DOM"/>
    <property type="match status" value="1"/>
</dbReference>
<dbReference type="Gene3D" id="3.80.10.10">
    <property type="entry name" value="Ribonuclease Inhibitor"/>
    <property type="match status" value="3"/>
</dbReference>
<dbReference type="SUPFAM" id="SSF52058">
    <property type="entry name" value="L domain-like"/>
    <property type="match status" value="1"/>
</dbReference>
<dbReference type="SMART" id="SM00220">
    <property type="entry name" value="S_TKc"/>
    <property type="match status" value="1"/>
</dbReference>
<evidence type="ECO:0000313" key="15">
    <source>
        <dbReference type="Proteomes" id="UP001177023"/>
    </source>
</evidence>
<accession>A0AA36FY11</accession>
<evidence type="ECO:0000259" key="13">
    <source>
        <dbReference type="PROSITE" id="PS50011"/>
    </source>
</evidence>
<evidence type="ECO:0000256" key="8">
    <source>
        <dbReference type="ARBA" id="ARBA00022840"/>
    </source>
</evidence>
<dbReference type="EMBL" id="CATQJA010002520">
    <property type="protein sequence ID" value="CAJ0570985.1"/>
    <property type="molecule type" value="Genomic_DNA"/>
</dbReference>
<comment type="catalytic activity">
    <reaction evidence="9">
        <text>L-threonyl-[protein] + ATP = O-phospho-L-threonyl-[protein] + ADP + H(+)</text>
        <dbReference type="Rhea" id="RHEA:46608"/>
        <dbReference type="Rhea" id="RHEA-COMP:11060"/>
        <dbReference type="Rhea" id="RHEA-COMP:11605"/>
        <dbReference type="ChEBI" id="CHEBI:15378"/>
        <dbReference type="ChEBI" id="CHEBI:30013"/>
        <dbReference type="ChEBI" id="CHEBI:30616"/>
        <dbReference type="ChEBI" id="CHEBI:61977"/>
        <dbReference type="ChEBI" id="CHEBI:456216"/>
        <dbReference type="EC" id="2.7.11.1"/>
    </reaction>
</comment>
<reference evidence="14" key="1">
    <citation type="submission" date="2023-06" db="EMBL/GenBank/DDBJ databases">
        <authorList>
            <person name="Delattre M."/>
        </authorList>
    </citation>
    <scope>NUCLEOTIDE SEQUENCE</scope>
    <source>
        <strain evidence="14">AF72</strain>
    </source>
</reference>
<evidence type="ECO:0000256" key="5">
    <source>
        <dbReference type="ARBA" id="ARBA00022737"/>
    </source>
</evidence>
<gene>
    <name evidence="14" type="ORF">MSPICULIGERA_LOCUS9413</name>
</gene>
<dbReference type="GO" id="GO:0005524">
    <property type="term" value="F:ATP binding"/>
    <property type="evidence" value="ECO:0007669"/>
    <property type="project" value="UniProtKB-KW"/>
</dbReference>
<evidence type="ECO:0000256" key="12">
    <source>
        <dbReference type="SAM" id="MobiDB-lite"/>
    </source>
</evidence>
<dbReference type="InterPro" id="IPR000719">
    <property type="entry name" value="Prot_kinase_dom"/>
</dbReference>
<evidence type="ECO:0000256" key="3">
    <source>
        <dbReference type="ARBA" id="ARBA00022614"/>
    </source>
</evidence>
<keyword evidence="6" id="KW-0547">Nucleotide-binding</keyword>
<dbReference type="SUPFAM" id="SSF48403">
    <property type="entry name" value="Ankyrin repeat"/>
    <property type="match status" value="1"/>
</dbReference>
<dbReference type="SMART" id="SM00369">
    <property type="entry name" value="LRR_TYP"/>
    <property type="match status" value="6"/>
</dbReference>
<dbReference type="PROSITE" id="PS50088">
    <property type="entry name" value="ANK_REPEAT"/>
    <property type="match status" value="1"/>
</dbReference>
<dbReference type="FunFam" id="1.10.510.10:FF:001242">
    <property type="entry name" value="Leucine-rich repeat serine/threonine-protein kinase 1"/>
    <property type="match status" value="1"/>
</dbReference>
<dbReference type="Pfam" id="PF13855">
    <property type="entry name" value="LRR_8"/>
    <property type="match status" value="1"/>
</dbReference>
<feature type="non-terminal residue" evidence="14">
    <location>
        <position position="1723"/>
    </location>
</feature>
<dbReference type="PANTHER" id="PTHR48005">
    <property type="entry name" value="LEUCINE RICH REPEAT KINASE 2"/>
    <property type="match status" value="1"/>
</dbReference>
<keyword evidence="7" id="KW-0418">Kinase</keyword>
<name>A0AA36FY11_9BILA</name>
<dbReference type="Gene3D" id="3.40.50.300">
    <property type="entry name" value="P-loop containing nucleotide triphosphate hydrolases"/>
    <property type="match status" value="1"/>
</dbReference>
<comment type="catalytic activity">
    <reaction evidence="10">
        <text>L-seryl-[protein] + ATP = O-phospho-L-seryl-[protein] + ADP + H(+)</text>
        <dbReference type="Rhea" id="RHEA:17989"/>
        <dbReference type="Rhea" id="RHEA-COMP:9863"/>
        <dbReference type="Rhea" id="RHEA-COMP:11604"/>
        <dbReference type="ChEBI" id="CHEBI:15378"/>
        <dbReference type="ChEBI" id="CHEBI:29999"/>
        <dbReference type="ChEBI" id="CHEBI:30616"/>
        <dbReference type="ChEBI" id="CHEBI:83421"/>
        <dbReference type="ChEBI" id="CHEBI:456216"/>
        <dbReference type="EC" id="2.7.11.1"/>
    </reaction>
</comment>
<feature type="domain" description="Protein kinase" evidence="13">
    <location>
        <begin position="1009"/>
        <end position="1308"/>
    </location>
</feature>
<dbReference type="PROSITE" id="PS50297">
    <property type="entry name" value="ANK_REP_REGION"/>
    <property type="match status" value="1"/>
</dbReference>
<dbReference type="InterPro" id="IPR003591">
    <property type="entry name" value="Leu-rich_rpt_typical-subtyp"/>
</dbReference>
<dbReference type="GO" id="GO:0009966">
    <property type="term" value="P:regulation of signal transduction"/>
    <property type="evidence" value="ECO:0007669"/>
    <property type="project" value="UniProtKB-ARBA"/>
</dbReference>
<evidence type="ECO:0000256" key="1">
    <source>
        <dbReference type="ARBA" id="ARBA00012513"/>
    </source>
</evidence>
<feature type="repeat" description="ANK" evidence="11">
    <location>
        <begin position="83"/>
        <end position="111"/>
    </location>
</feature>
<dbReference type="Pfam" id="PF12796">
    <property type="entry name" value="Ank_2"/>
    <property type="match status" value="1"/>
</dbReference>
<organism evidence="14 15">
    <name type="scientific">Mesorhabditis spiculigera</name>
    <dbReference type="NCBI Taxonomy" id="96644"/>
    <lineage>
        <taxon>Eukaryota</taxon>
        <taxon>Metazoa</taxon>
        <taxon>Ecdysozoa</taxon>
        <taxon>Nematoda</taxon>
        <taxon>Chromadorea</taxon>
        <taxon>Rhabditida</taxon>
        <taxon>Rhabditina</taxon>
        <taxon>Rhabditomorpha</taxon>
        <taxon>Rhabditoidea</taxon>
        <taxon>Rhabditidae</taxon>
        <taxon>Mesorhabditinae</taxon>
        <taxon>Mesorhabditis</taxon>
    </lineage>
</organism>
<dbReference type="InterPro" id="IPR036770">
    <property type="entry name" value="Ankyrin_rpt-contain_sf"/>
</dbReference>
<dbReference type="Gene3D" id="1.10.510.10">
    <property type="entry name" value="Transferase(Phosphotransferase) domain 1"/>
    <property type="match status" value="1"/>
</dbReference>
<sequence>MLRLRLLDFPIPTEYRKIVENSQGQSYSFPVDANAMDGQCRTALYTAVADGHLAMTECLLDYRVQFSDGSDGCPFQVDVYCIRGRTPLMMAAFNQNIGLLQLLLQHGADVNLPLGVLEDSDQSLESARCVGSGSLAEAARSGGLHVVQLLLQNGAIDTDNRALSIASQGNNEKIVRVLLCKLAHPDAEYKVNKRNVDVGQVRVGESLLPSSLCPSRGASLAWASASLTSVLPDWFVAAALHVNPRLKTTRLALAAITRVDLSCNRLTVFPSVLLQMPSLRLLNLAQNQISVIEPPSYAVSCQSVETLNLSHNKLEALSAQLLSTLPSLANLDISHNKITHLPESIWLCPALKELNAAHNSLSALPSLQNRARLSRTANVGQAPDGLVSQESEDTIVAQGERMELRRENIWMGEIPLCKVEEEASDVPLSSSGTLTTLNLQANKLSVFPSCLACVCPRLLTLNLSFNLLHQLAPIQNWEEDACAHKRHDSLQWCKTLNVLDVSDNRLTSLPSHIGHIATLAVLNLNGNIPLETLPAEVGLLSRLWSLSLKGCKLKEPLNSMVNAEQCKTVQLVAFLKSILEQAKAYRHMRLLFVGSPGSGRTTLWEAVRPYAMIRRAVYVLVFRITDGEEGLEQAEKLLIGIQARAPNACVVVVGTHRDHVTQNEDRFSPGFLEKMEQRCRHRWLVADSDKKGLPKVIDVLLLSAKLKAAVKTVAQSILRAAWEAKMGRERLLDSPVPSAHVLMIKILRQMNAERRDGELAVHALMGGDELRGRATAPVIHFTYQRAVRYRRLFSLAYMPAGFWSRLITRMMGDASVSRAVSQIFACEEPGAISALRNALKGRVVPEWMVWESGLELVVKGHSLLILKQFLPLAEVRDLHYGQSEWTLKHEGHWRASASDTRPIVEVLIPSLSMTVVLDGSNRVEMGVDEAAAASLLALVTDLVDTLLEDWYPSLGTRFVHSSEGDLLVQRLIPCHRCASEEIQMTEGSHDDSALPGTPMDGGSRKSSIGLRSRTLNDMRLGRKRYAYTIEECISGELVDAAVKMLEPVDPGQARGSAVNAYRAGLAKWERDEGENACRAYCTCRQELFLLVRMRHPSVLSLLGVSFPPLSLVVELAPLGALSQLLSSYRKSGCRLGLQVLTDTLTQVAKALEYLHQQHIIYRDLKSENVLAWRYPPPFANLVEVLVKLGDYGISRSILPSGGAKGFGGTEGFMAPEIVRFNGEEEYTQQVDSFSFGMFCYELLSLRLPFDGEDHVKERLLDGARPFLLPHELLLPSLMLDTMVLCWRSSPSLRPTSSHLVSLVGAPEFPRLLDTLNLSSLHAPPPCLASIVTTEDWDDDELDAEVWLTASDNTLHCLSCTQFGWTEHRRTTVPISPTWLLRGAETGTMWGVSRSGTLAVFSASLNHSTNLDLPVDGQQVVCRPALLSSDLLCLPCTSSLCLIRMDYAFSISLLARHPATAIKGLIALNADEARQVWTGHDDGVIQAHTIGSDDRFCFASSLSHPEAQGPIDLLEADAACRNVWAASTCGCRVFCWDVARRVVVSILNIRKVAPGWETISATFPGLLSSSVVTSLALLDRGSASTLFIGTSAGVLIAANALTLQPMLACRPYEGTLTSLTIIETGRWNDESRRRVSVHTSDSMGSLTWMRDRVSETVDRLRGAPQNSPIPPGGRPPAVLVSTGTRYRSATERICGPESAPTTTLHSAVVHPVTAIIWKADEWLP</sequence>
<evidence type="ECO:0000256" key="6">
    <source>
        <dbReference type="ARBA" id="ARBA00022741"/>
    </source>
</evidence>
<evidence type="ECO:0000256" key="4">
    <source>
        <dbReference type="ARBA" id="ARBA00022679"/>
    </source>
</evidence>
<dbReference type="InterPro" id="IPR051420">
    <property type="entry name" value="Ser_Thr_Kinases_DiverseReg"/>
</dbReference>
<keyword evidence="3" id="KW-0433">Leucine-rich repeat</keyword>
<dbReference type="InterPro" id="IPR001611">
    <property type="entry name" value="Leu-rich_rpt"/>
</dbReference>
<keyword evidence="2" id="KW-0723">Serine/threonine-protein kinase</keyword>
<proteinExistence type="predicted"/>
<dbReference type="Gene3D" id="1.25.40.20">
    <property type="entry name" value="Ankyrin repeat-containing domain"/>
    <property type="match status" value="1"/>
</dbReference>
<keyword evidence="15" id="KW-1185">Reference proteome</keyword>
<dbReference type="SMART" id="SM00248">
    <property type="entry name" value="ANK"/>
    <property type="match status" value="3"/>
</dbReference>
<evidence type="ECO:0000256" key="2">
    <source>
        <dbReference type="ARBA" id="ARBA00022527"/>
    </source>
</evidence>
<evidence type="ECO:0000256" key="7">
    <source>
        <dbReference type="ARBA" id="ARBA00022777"/>
    </source>
</evidence>